<keyword evidence="3" id="KW-1185">Reference proteome</keyword>
<gene>
    <name evidence="2" type="ORF">P3T76_007754</name>
</gene>
<keyword evidence="1" id="KW-0472">Membrane</keyword>
<feature type="transmembrane region" description="Helical" evidence="1">
    <location>
        <begin position="42"/>
        <end position="66"/>
    </location>
</feature>
<dbReference type="AlphaFoldDB" id="A0AAD9LLB1"/>
<dbReference type="EMBL" id="JASMQC010000013">
    <property type="protein sequence ID" value="KAK1941048.1"/>
    <property type="molecule type" value="Genomic_DNA"/>
</dbReference>
<evidence type="ECO:0000313" key="3">
    <source>
        <dbReference type="Proteomes" id="UP001259832"/>
    </source>
</evidence>
<proteinExistence type="predicted"/>
<comment type="caution">
    <text evidence="2">The sequence shown here is derived from an EMBL/GenBank/DDBJ whole genome shotgun (WGS) entry which is preliminary data.</text>
</comment>
<accession>A0AAD9LLB1</accession>
<evidence type="ECO:0000313" key="2">
    <source>
        <dbReference type="EMBL" id="KAK1941048.1"/>
    </source>
</evidence>
<evidence type="ECO:0000256" key="1">
    <source>
        <dbReference type="SAM" id="Phobius"/>
    </source>
</evidence>
<protein>
    <submittedName>
        <fullName evidence="2">Uncharacterized protein</fullName>
    </submittedName>
</protein>
<reference evidence="2" key="1">
    <citation type="submission" date="2023-08" db="EMBL/GenBank/DDBJ databases">
        <title>Reference Genome Resource for the Citrus Pathogen Phytophthora citrophthora.</title>
        <authorList>
            <person name="Moller H."/>
            <person name="Coetzee B."/>
            <person name="Rose L.J."/>
            <person name="Van Niekerk J.M."/>
        </authorList>
    </citation>
    <scope>NUCLEOTIDE SEQUENCE</scope>
    <source>
        <strain evidence="2">STE-U-9442</strain>
    </source>
</reference>
<keyword evidence="1" id="KW-1133">Transmembrane helix</keyword>
<organism evidence="2 3">
    <name type="scientific">Phytophthora citrophthora</name>
    <dbReference type="NCBI Taxonomy" id="4793"/>
    <lineage>
        <taxon>Eukaryota</taxon>
        <taxon>Sar</taxon>
        <taxon>Stramenopiles</taxon>
        <taxon>Oomycota</taxon>
        <taxon>Peronosporomycetes</taxon>
        <taxon>Peronosporales</taxon>
        <taxon>Peronosporaceae</taxon>
        <taxon>Phytophthora</taxon>
    </lineage>
</organism>
<name>A0AAD9LLB1_9STRA</name>
<sequence>MASRTRQPFFGICGRRRKSDKQNDSARGQYTRRWRPMARYPLIFSVLLFGILTFPTIAVSIDYGAFTWSKWNEMHTSTSGWTAIRRMYRSGPRVRAKILVSTPVAMSNLQTNAALFCQQIKNFMEVETVDRVLLEYLQTEAKSETEQGVYYVAVGISALPPPQTTANSELMLPAIEAERGRIADILKYGKFSPTGNVTIDSLWMFGKPMTLVDVVLDGESFIQIYLKPWLGLQLVIASVSSTSIGGSDHYTMDRDAFQDLRLRYLLAKRLSSLSVRVSDIIIHSPTELLPFTTYNAHAGILEIELHVNNLQYAGFVEMYLHSDNSSTTIAQDFNEMEPQWELLAMDIDTKAGELVYPSDSDDGSSSVNIPVLTFNMFNVSWARLERSKGAILDFLQEDLASIGPCRVRFGRIDFPSAQTNLATNNDKDDADKSIFDPVNAINWTLSFIVDPEGTASFDHQMIANYIRSQQGAVELSLHDVLGIADSPTASVEFIGTSNGLGGDSTVNPFISFVLTIRVASSTILESPNFFQLHLVRSALVLLLQQVAVQNDQVTFVSADVVDWPSNEPESSWDRLLLVRYRITITDESQRRGIRSIVFSYRLATTIALYSGETLELIEREIDEGWPIWPQFLPGLFIKAELGTFSNGFATYSTTLLNYKPSFIYDFTHPESNSSSGLVVDSPDVCYLGGTASPGVCIKLRVTGSTQVAPIFLRKLQSLDPVSSSSIGIPPASSARSSSLYPAPWIGGQSTSGDTWTLYVNSSSTFTDQALRFTFATVYTMENFSAITSFTLDLDLYSLDTAATLLISRPVGDLAVAATSDEPVSAFISAELPEVTSTGDESTSVSITLNLQEPRLGGLYSPTLLGTVAPACTECVDFLADCNNKLECREFSACASALFDNDLTLISTLIQGGTMGGGKDVSWLLMDCLTPLDGTVWSSTMSKVLVSSFTCFWQNHCPLVYDQSSNRQFVLEYQHGEQVLTFQLVAGHASLSFTLESTYEFMEDFTANATVVTAQLDAVLTEMYRAAESNVATVKSTLTTSDVAATGIVTAHLTIRYLFLGRLPLPLVEITQSSSNYATVMVTAWEALHLRMT</sequence>
<dbReference type="Proteomes" id="UP001259832">
    <property type="component" value="Unassembled WGS sequence"/>
</dbReference>
<keyword evidence="1" id="KW-0812">Transmembrane</keyword>